<dbReference type="AlphaFoldDB" id="A0ABD3G153"/>
<reference evidence="3 4" key="1">
    <citation type="submission" date="2024-09" db="EMBL/GenBank/DDBJ databases">
        <title>Genome sequencing and assembly of Phytophthora oleae, isolate VK10A, causative agent of rot of olive drupes.</title>
        <authorList>
            <person name="Conti Taguali S."/>
            <person name="Riolo M."/>
            <person name="La Spada F."/>
            <person name="Cacciola S.O."/>
            <person name="Dionisio G."/>
        </authorList>
    </citation>
    <scope>NUCLEOTIDE SEQUENCE [LARGE SCALE GENOMIC DNA]</scope>
    <source>
        <strain evidence="3 4">VK10A</strain>
    </source>
</reference>
<name>A0ABD3G153_9STRA</name>
<gene>
    <name evidence="3" type="ORF">V7S43_002172</name>
</gene>
<organism evidence="3 4">
    <name type="scientific">Phytophthora oleae</name>
    <dbReference type="NCBI Taxonomy" id="2107226"/>
    <lineage>
        <taxon>Eukaryota</taxon>
        <taxon>Sar</taxon>
        <taxon>Stramenopiles</taxon>
        <taxon>Oomycota</taxon>
        <taxon>Peronosporomycetes</taxon>
        <taxon>Peronosporales</taxon>
        <taxon>Peronosporaceae</taxon>
        <taxon>Phytophthora</taxon>
    </lineage>
</organism>
<feature type="coiled-coil region" evidence="1">
    <location>
        <begin position="25"/>
        <end position="52"/>
    </location>
</feature>
<evidence type="ECO:0008006" key="5">
    <source>
        <dbReference type="Google" id="ProtNLM"/>
    </source>
</evidence>
<dbReference type="EMBL" id="JBIMZQ010000003">
    <property type="protein sequence ID" value="KAL3672870.1"/>
    <property type="molecule type" value="Genomic_DNA"/>
</dbReference>
<evidence type="ECO:0000256" key="1">
    <source>
        <dbReference type="SAM" id="Coils"/>
    </source>
</evidence>
<dbReference type="Proteomes" id="UP001632037">
    <property type="component" value="Unassembled WGS sequence"/>
</dbReference>
<sequence length="71" mass="8315">MDEEELQPDEITIDSHDLQVMRDSVDTMQQQLSRALRDIQEIRAMVNQAAAQRELERHGKNPDTINRRCPK</sequence>
<keyword evidence="4" id="KW-1185">Reference proteome</keyword>
<feature type="region of interest" description="Disordered" evidence="2">
    <location>
        <begin position="52"/>
        <end position="71"/>
    </location>
</feature>
<proteinExistence type="predicted"/>
<comment type="caution">
    <text evidence="3">The sequence shown here is derived from an EMBL/GenBank/DDBJ whole genome shotgun (WGS) entry which is preliminary data.</text>
</comment>
<evidence type="ECO:0000256" key="2">
    <source>
        <dbReference type="SAM" id="MobiDB-lite"/>
    </source>
</evidence>
<protein>
    <recommendedName>
        <fullName evidence="5">Syntaxin N-terminal domain-containing protein</fullName>
    </recommendedName>
</protein>
<accession>A0ABD3G153</accession>
<evidence type="ECO:0000313" key="4">
    <source>
        <dbReference type="Proteomes" id="UP001632037"/>
    </source>
</evidence>
<evidence type="ECO:0000313" key="3">
    <source>
        <dbReference type="EMBL" id="KAL3672870.1"/>
    </source>
</evidence>
<keyword evidence="1" id="KW-0175">Coiled coil</keyword>